<name>A0A9P6W8N9_RHOMI</name>
<dbReference type="PANTHER" id="PTHR37325:SF1">
    <property type="entry name" value="OXIDOREDUCTASE 21 KDA SUBUNIT, PUTATIVE (AFU_ORTHOLOGUE AFUA_4G05910)-RELATED"/>
    <property type="match status" value="1"/>
</dbReference>
<evidence type="ECO:0000313" key="3">
    <source>
        <dbReference type="Proteomes" id="UP000777482"/>
    </source>
</evidence>
<accession>A0A9P6W8N9</accession>
<dbReference type="AlphaFoldDB" id="A0A9P6W8N9"/>
<evidence type="ECO:0000256" key="1">
    <source>
        <dbReference type="SAM" id="MobiDB-lite"/>
    </source>
</evidence>
<reference evidence="2 3" key="1">
    <citation type="submission" date="2020-11" db="EMBL/GenBank/DDBJ databases">
        <title>Kefir isolates.</title>
        <authorList>
            <person name="Marcisauskas S."/>
            <person name="Kim Y."/>
            <person name="Blasche S."/>
        </authorList>
    </citation>
    <scope>NUCLEOTIDE SEQUENCE [LARGE SCALE GENOMIC DNA]</scope>
    <source>
        <strain evidence="2 3">KR</strain>
    </source>
</reference>
<protein>
    <submittedName>
        <fullName evidence="2">Uncharacterized protein</fullName>
    </submittedName>
</protein>
<comment type="caution">
    <text evidence="2">The sequence shown here is derived from an EMBL/GenBank/DDBJ whole genome shotgun (WGS) entry which is preliminary data.</text>
</comment>
<dbReference type="EMBL" id="PUHQ01000010">
    <property type="protein sequence ID" value="KAG0665213.1"/>
    <property type="molecule type" value="Genomic_DNA"/>
</dbReference>
<sequence length="192" mass="20802">MATMQTALRASRVVRKQLSADPFEYHAKSSGFWDKVRKAVVVNPNSSTGNPLPIANRQPEPASRPERFSVPSSKASDVAENPYFRRDTRRNYPKTEVVTQPELAKLLIAQGGFESLPPVSAAEGAQSTAITADSPAPSLASLYSTNTSVTTTSFRPPKPPGLKFAWKPSAEQAPSDPNAYFPMVLYDTAPHA</sequence>
<dbReference type="Proteomes" id="UP000777482">
    <property type="component" value="Unassembled WGS sequence"/>
</dbReference>
<dbReference type="CDD" id="cd22849">
    <property type="entry name" value="NuzM"/>
    <property type="match status" value="1"/>
</dbReference>
<feature type="region of interest" description="Disordered" evidence="1">
    <location>
        <begin position="43"/>
        <end position="96"/>
    </location>
</feature>
<dbReference type="OrthoDB" id="10261524at2759"/>
<organism evidence="2 3">
    <name type="scientific">Rhodotorula mucilaginosa</name>
    <name type="common">Yeast</name>
    <name type="synonym">Rhodotorula rubra</name>
    <dbReference type="NCBI Taxonomy" id="5537"/>
    <lineage>
        <taxon>Eukaryota</taxon>
        <taxon>Fungi</taxon>
        <taxon>Dikarya</taxon>
        <taxon>Basidiomycota</taxon>
        <taxon>Pucciniomycotina</taxon>
        <taxon>Microbotryomycetes</taxon>
        <taxon>Sporidiobolales</taxon>
        <taxon>Sporidiobolaceae</taxon>
        <taxon>Rhodotorula</taxon>
    </lineage>
</organism>
<evidence type="ECO:0000313" key="2">
    <source>
        <dbReference type="EMBL" id="KAG0665213.1"/>
    </source>
</evidence>
<keyword evidence="3" id="KW-1185">Reference proteome</keyword>
<dbReference type="PANTHER" id="PTHR37325">
    <property type="entry name" value="OXIDOREDUCTASE 21 KDA SUBUNIT, PUTATIVE (AFU_ORTHOLOGUE AFUA_4G05910)-RELATED"/>
    <property type="match status" value="1"/>
</dbReference>
<proteinExistence type="predicted"/>
<dbReference type="InterPro" id="IPR016813">
    <property type="entry name" value="NADH_Ub_cplx-1_21kDa"/>
</dbReference>
<gene>
    <name evidence="2" type="ORF">C6P46_000312</name>
</gene>